<name>A0A1X9NFA0_9GAMM</name>
<accession>A0A1X9NFA0</accession>
<dbReference type="KEGG" id="osg:BST96_20130"/>
<dbReference type="RefSeq" id="WP_085760407.1">
    <property type="nucleotide sequence ID" value="NZ_CP019343.1"/>
</dbReference>
<evidence type="ECO:0000313" key="2">
    <source>
        <dbReference type="Proteomes" id="UP000193450"/>
    </source>
</evidence>
<keyword evidence="2" id="KW-1185">Reference proteome</keyword>
<dbReference type="Proteomes" id="UP000193450">
    <property type="component" value="Chromosome"/>
</dbReference>
<proteinExistence type="predicted"/>
<organism evidence="1 2">
    <name type="scientific">Oceanicoccus sagamiensis</name>
    <dbReference type="NCBI Taxonomy" id="716816"/>
    <lineage>
        <taxon>Bacteria</taxon>
        <taxon>Pseudomonadati</taxon>
        <taxon>Pseudomonadota</taxon>
        <taxon>Gammaproteobacteria</taxon>
        <taxon>Cellvibrionales</taxon>
        <taxon>Spongiibacteraceae</taxon>
        <taxon>Oceanicoccus</taxon>
    </lineage>
</organism>
<dbReference type="AlphaFoldDB" id="A0A1X9NFA0"/>
<dbReference type="EMBL" id="CP019343">
    <property type="protein sequence ID" value="ARN76206.1"/>
    <property type="molecule type" value="Genomic_DNA"/>
</dbReference>
<reference evidence="1 2" key="1">
    <citation type="submission" date="2016-11" db="EMBL/GenBank/DDBJ databases">
        <title>Trade-off between light-utilization and light-protection in marine flavobacteria.</title>
        <authorList>
            <person name="Kumagai Y."/>
        </authorList>
    </citation>
    <scope>NUCLEOTIDE SEQUENCE [LARGE SCALE GENOMIC DNA]</scope>
    <source>
        <strain evidence="1 2">NBRC 107125</strain>
    </source>
</reference>
<dbReference type="PROSITE" id="PS51257">
    <property type="entry name" value="PROKAR_LIPOPROTEIN"/>
    <property type="match status" value="1"/>
</dbReference>
<evidence type="ECO:0000313" key="1">
    <source>
        <dbReference type="EMBL" id="ARN76206.1"/>
    </source>
</evidence>
<gene>
    <name evidence="1" type="ORF">BST96_20130</name>
</gene>
<protein>
    <submittedName>
        <fullName evidence="1">Uncharacterized protein</fullName>
    </submittedName>
</protein>
<dbReference type="STRING" id="716816.BST96_20130"/>
<sequence length="66" mass="7251">MKTIKYAASALAVFVVIVFTAPLWGGCNFNSNLCHSWCELRHFNSGFNEATCKASCLTDKLSCMAK</sequence>